<gene>
    <name evidence="2" type="ORF">THTE_1808</name>
</gene>
<dbReference type="InterPro" id="IPR050312">
    <property type="entry name" value="IolE/XylAMocC-like"/>
</dbReference>
<evidence type="ECO:0000313" key="2">
    <source>
        <dbReference type="EMBL" id="ASV74410.1"/>
    </source>
</evidence>
<dbReference type="EMBL" id="CP018477">
    <property type="protein sequence ID" value="ASV74410.1"/>
    <property type="molecule type" value="Genomic_DNA"/>
</dbReference>
<organism evidence="2 3">
    <name type="scientific">Thermogutta terrifontis</name>
    <dbReference type="NCBI Taxonomy" id="1331910"/>
    <lineage>
        <taxon>Bacteria</taxon>
        <taxon>Pseudomonadati</taxon>
        <taxon>Planctomycetota</taxon>
        <taxon>Planctomycetia</taxon>
        <taxon>Pirellulales</taxon>
        <taxon>Thermoguttaceae</taxon>
        <taxon>Thermogutta</taxon>
    </lineage>
</organism>
<dbReference type="RefSeq" id="WP_095414742.1">
    <property type="nucleotide sequence ID" value="NZ_CP018477.1"/>
</dbReference>
<dbReference type="InterPro" id="IPR013022">
    <property type="entry name" value="Xyl_isomerase-like_TIM-brl"/>
</dbReference>
<proteinExistence type="predicted"/>
<dbReference type="Pfam" id="PF01261">
    <property type="entry name" value="AP_endonuc_2"/>
    <property type="match status" value="1"/>
</dbReference>
<sequence>MSRLRMGLLLSVLGEYFFSVWPQLQVESPRLLQAAKKAMKLGVFMKIFVRPRWQDSLDVIAELRIGWIHFTLQPILGEALPQEVDARTIDQIHRELSARDLRIATFSGTFNMAHPDEGYRGEYLRRLATVCSVCRDLGGTAVALCSGTRDRHDMWKAHPDNQTPQAWDDMSRTMEQALSLADRYQVILAFEPETNNVVDSPQKAQRLLEQFQHPRLRVILDPVNILPEAGPIDRNHFLEEAIKLLAPSVVAAHAKDVVRTGMATGPGKPLVNYSRYLRLLHDHGFDGPLLIHSVAEDDVPRVIAFLRGTAAEQKINLE</sequence>
<protein>
    <recommendedName>
        <fullName evidence="1">Xylose isomerase-like TIM barrel domain-containing protein</fullName>
    </recommendedName>
</protein>
<dbReference type="AlphaFoldDB" id="A0A286REN0"/>
<dbReference type="OrthoDB" id="127797at2"/>
<name>A0A286REN0_9BACT</name>
<dbReference type="SUPFAM" id="SSF51658">
    <property type="entry name" value="Xylose isomerase-like"/>
    <property type="match status" value="1"/>
</dbReference>
<dbReference type="KEGG" id="ttf:THTE_1808"/>
<evidence type="ECO:0000259" key="1">
    <source>
        <dbReference type="Pfam" id="PF01261"/>
    </source>
</evidence>
<keyword evidence="3" id="KW-1185">Reference proteome</keyword>
<dbReference type="Proteomes" id="UP000215086">
    <property type="component" value="Chromosome"/>
</dbReference>
<feature type="domain" description="Xylose isomerase-like TIM barrel" evidence="1">
    <location>
        <begin position="82"/>
        <end position="304"/>
    </location>
</feature>
<evidence type="ECO:0000313" key="3">
    <source>
        <dbReference type="Proteomes" id="UP000215086"/>
    </source>
</evidence>
<reference evidence="2 3" key="1">
    <citation type="journal article" name="Front. Microbiol.">
        <title>Sugar Metabolism of the First Thermophilic Planctomycete Thermogutta terrifontis: Comparative Genomic and Transcriptomic Approaches.</title>
        <authorList>
            <person name="Elcheninov A.G."/>
            <person name="Menzel P."/>
            <person name="Gudbergsdottir S.R."/>
            <person name="Slesarev A.I."/>
            <person name="Kadnikov V.V."/>
            <person name="Krogh A."/>
            <person name="Bonch-Osmolovskaya E.A."/>
            <person name="Peng X."/>
            <person name="Kublanov I.V."/>
        </authorList>
    </citation>
    <scope>NUCLEOTIDE SEQUENCE [LARGE SCALE GENOMIC DNA]</scope>
    <source>
        <strain evidence="2 3">R1</strain>
    </source>
</reference>
<dbReference type="PANTHER" id="PTHR12110">
    <property type="entry name" value="HYDROXYPYRUVATE ISOMERASE"/>
    <property type="match status" value="1"/>
</dbReference>
<dbReference type="PANTHER" id="PTHR12110:SF21">
    <property type="entry name" value="XYLOSE ISOMERASE-LIKE TIM BARREL DOMAIN-CONTAINING PROTEIN"/>
    <property type="match status" value="1"/>
</dbReference>
<dbReference type="InterPro" id="IPR036237">
    <property type="entry name" value="Xyl_isomerase-like_sf"/>
</dbReference>
<dbReference type="Gene3D" id="3.20.20.150">
    <property type="entry name" value="Divalent-metal-dependent TIM barrel enzymes"/>
    <property type="match status" value="1"/>
</dbReference>
<accession>A0A286REN0</accession>